<dbReference type="InterPro" id="IPR001173">
    <property type="entry name" value="Glyco_trans_2-like"/>
</dbReference>
<evidence type="ECO:0000313" key="9">
    <source>
        <dbReference type="Proteomes" id="UP000285109"/>
    </source>
</evidence>
<dbReference type="InterPro" id="IPR029044">
    <property type="entry name" value="Nucleotide-diphossugar_trans"/>
</dbReference>
<comment type="caution">
    <text evidence="6">The sequence shown here is derived from an EMBL/GenBank/DDBJ whole genome shotgun (WGS) entry which is preliminary data.</text>
</comment>
<comment type="similarity">
    <text evidence="1">Belongs to the glycosyltransferase 2 family.</text>
</comment>
<evidence type="ECO:0000313" key="10">
    <source>
        <dbReference type="Proteomes" id="UP000285750"/>
    </source>
</evidence>
<evidence type="ECO:0000313" key="7">
    <source>
        <dbReference type="EMBL" id="RHM92866.1"/>
    </source>
</evidence>
<dbReference type="CDD" id="cd04195">
    <property type="entry name" value="GT2_AmsE_like"/>
    <property type="match status" value="1"/>
</dbReference>
<dbReference type="Proteomes" id="UP000284998">
    <property type="component" value="Unassembled WGS sequence"/>
</dbReference>
<evidence type="ECO:0000313" key="6">
    <source>
        <dbReference type="EMBL" id="RHH42852.1"/>
    </source>
</evidence>
<dbReference type="Gene3D" id="3.90.550.10">
    <property type="entry name" value="Spore Coat Polysaccharide Biosynthesis Protein SpsA, Chain A"/>
    <property type="match status" value="1"/>
</dbReference>
<dbReference type="Pfam" id="PF00535">
    <property type="entry name" value="Glycos_transf_2"/>
    <property type="match status" value="1"/>
</dbReference>
<evidence type="ECO:0000256" key="1">
    <source>
        <dbReference type="ARBA" id="ARBA00006739"/>
    </source>
</evidence>
<feature type="domain" description="Glycosyltransferase 2-like" evidence="4">
    <location>
        <begin position="11"/>
        <end position="158"/>
    </location>
</feature>
<keyword evidence="2" id="KW-0328">Glycosyltransferase</keyword>
<reference evidence="8 9" key="1">
    <citation type="submission" date="2018-08" db="EMBL/GenBank/DDBJ databases">
        <title>A genome reference for cultivated species of the human gut microbiota.</title>
        <authorList>
            <person name="Zou Y."/>
            <person name="Xue W."/>
            <person name="Luo G."/>
        </authorList>
    </citation>
    <scope>NUCLEOTIDE SEQUENCE [LARGE SCALE GENOMIC DNA]</scope>
    <source>
        <strain evidence="5 10">AF24-16AC</strain>
        <strain evidence="7 9">AF31-28B-AC</strain>
        <strain evidence="6 8">AM17-44</strain>
    </source>
</reference>
<dbReference type="InterPro" id="IPR050834">
    <property type="entry name" value="Glycosyltransf_2"/>
</dbReference>
<dbReference type="EMBL" id="QRUY01000028">
    <property type="protein sequence ID" value="RGS05349.1"/>
    <property type="molecule type" value="Genomic_DNA"/>
</dbReference>
<dbReference type="Proteomes" id="UP000285750">
    <property type="component" value="Unassembled WGS sequence"/>
</dbReference>
<accession>A0A414WVW7</accession>
<evidence type="ECO:0000256" key="2">
    <source>
        <dbReference type="ARBA" id="ARBA00022676"/>
    </source>
</evidence>
<evidence type="ECO:0000259" key="4">
    <source>
        <dbReference type="Pfam" id="PF00535"/>
    </source>
</evidence>
<dbReference type="SUPFAM" id="SSF53448">
    <property type="entry name" value="Nucleotide-diphospho-sugar transferases"/>
    <property type="match status" value="1"/>
</dbReference>
<name>A0A414WVW7_9BACT</name>
<gene>
    <name evidence="6" type="ORF">DW204_11035</name>
    <name evidence="5" type="ORF">DWY14_11880</name>
    <name evidence="7" type="ORF">DWZ34_15165</name>
</gene>
<dbReference type="EMBL" id="QRJS01000028">
    <property type="protein sequence ID" value="RHH42852.1"/>
    <property type="molecule type" value="Genomic_DNA"/>
</dbReference>
<dbReference type="PANTHER" id="PTHR43685">
    <property type="entry name" value="GLYCOSYLTRANSFERASE"/>
    <property type="match status" value="1"/>
</dbReference>
<protein>
    <submittedName>
        <fullName evidence="6">Glycosyltransferase</fullName>
    </submittedName>
</protein>
<dbReference type="AlphaFoldDB" id="A0A414WVW7"/>
<dbReference type="PANTHER" id="PTHR43685:SF5">
    <property type="entry name" value="GLYCOSYLTRANSFERASE EPSE-RELATED"/>
    <property type="match status" value="1"/>
</dbReference>
<evidence type="ECO:0000313" key="8">
    <source>
        <dbReference type="Proteomes" id="UP000284998"/>
    </source>
</evidence>
<dbReference type="RefSeq" id="WP_118244065.1">
    <property type="nucleotide sequence ID" value="NZ_CATXGJ010000006.1"/>
</dbReference>
<organism evidence="6 8">
    <name type="scientific">Phocaeicola plebeius</name>
    <dbReference type="NCBI Taxonomy" id="310297"/>
    <lineage>
        <taxon>Bacteria</taxon>
        <taxon>Pseudomonadati</taxon>
        <taxon>Bacteroidota</taxon>
        <taxon>Bacteroidia</taxon>
        <taxon>Bacteroidales</taxon>
        <taxon>Bacteroidaceae</taxon>
        <taxon>Phocaeicola</taxon>
    </lineage>
</organism>
<sequence length="269" mass="31540">MISFSVLLSVYYKESPIYLSQALYSVIKQSIPPTEIILVEDGKLPKTLEKVISQFKKKTSTIKIVQLPYNQGLGKALNEGLKHCTYDIVARMDTDDIAKLDRFEKQIKIFEKYPDIDICSAWIEEFENDTNNILSIKKLPERHQEILKYAKHRCPINHPVVMYKKQAVLKAGGYDGFPEDYRLWIKMLMNGAKFYNIQESLLYFRFSKNMIRRRGGWKYAIADIKSQIDFYKLGLFGISTLIYNILVRITVRLTPNYIRSLIYQKLLRK</sequence>
<dbReference type="GO" id="GO:0016757">
    <property type="term" value="F:glycosyltransferase activity"/>
    <property type="evidence" value="ECO:0007669"/>
    <property type="project" value="UniProtKB-KW"/>
</dbReference>
<keyword evidence="3 6" id="KW-0808">Transferase</keyword>
<proteinExistence type="inferred from homology"/>
<evidence type="ECO:0000256" key="3">
    <source>
        <dbReference type="ARBA" id="ARBA00022679"/>
    </source>
</evidence>
<dbReference type="Proteomes" id="UP000285109">
    <property type="component" value="Unassembled WGS sequence"/>
</dbReference>
<evidence type="ECO:0000313" key="5">
    <source>
        <dbReference type="EMBL" id="RGS05349.1"/>
    </source>
</evidence>
<dbReference type="EMBL" id="QRQK01000038">
    <property type="protein sequence ID" value="RHM92866.1"/>
    <property type="molecule type" value="Genomic_DNA"/>
</dbReference>